<dbReference type="EC" id="2.3.1.20" evidence="4"/>
<dbReference type="Pfam" id="PF00756">
    <property type="entry name" value="Esterase"/>
    <property type="match status" value="1"/>
</dbReference>
<evidence type="ECO:0000256" key="1">
    <source>
        <dbReference type="ARBA" id="ARBA00000697"/>
    </source>
</evidence>
<comment type="similarity">
    <text evidence="2">Belongs to the mycobacterial A85 antigen family.</text>
</comment>
<protein>
    <recommendedName>
        <fullName evidence="7">Acyl-CoA:diacylglycerol acyltransferase</fullName>
        <ecNumber evidence="3">2.3.1.122</ecNumber>
        <ecNumber evidence="4">2.3.1.20</ecNumber>
    </recommendedName>
</protein>
<gene>
    <name evidence="9" type="ORF">GCM10009854_35940</name>
</gene>
<sequence>MSHREPIGRAMSRRFVLSSGIAGLGALGLGLSTDTGTPVNQAMPLTGNVSVEQIRSRSRGRPVDMVVMHPRGVDPQGLPVCLMLHGRYGDALDLVAGVPTWLSDSFEQQRIPPYTVLAVDGGRTSYWHDDPMTMLLDEVPGWLAERGLGGPEGRIAAVSGISMGGFGALLYARRRAEMGDPVRAAGVISPALFTTWRRMRTRDAFRNESEWASLDPLRHVDALGDLPLGVWCGNADRFIKGTRRFIRRAQPEYASTTPGRHNRAYFRRALPELVDFVGGHLHDA</sequence>
<evidence type="ECO:0000256" key="5">
    <source>
        <dbReference type="ARBA" id="ARBA00022679"/>
    </source>
</evidence>
<dbReference type="EC" id="2.3.1.122" evidence="3"/>
<evidence type="ECO:0000256" key="7">
    <source>
        <dbReference type="ARBA" id="ARBA00032572"/>
    </source>
</evidence>
<dbReference type="InterPro" id="IPR029058">
    <property type="entry name" value="AB_hydrolase_fold"/>
</dbReference>
<keyword evidence="10" id="KW-1185">Reference proteome</keyword>
<comment type="catalytic activity">
    <reaction evidence="8">
        <text>an acyl-CoA + a 1,2-diacyl-sn-glycerol = a triacyl-sn-glycerol + CoA</text>
        <dbReference type="Rhea" id="RHEA:10868"/>
        <dbReference type="ChEBI" id="CHEBI:17815"/>
        <dbReference type="ChEBI" id="CHEBI:57287"/>
        <dbReference type="ChEBI" id="CHEBI:58342"/>
        <dbReference type="ChEBI" id="CHEBI:64615"/>
        <dbReference type="EC" id="2.3.1.20"/>
    </reaction>
</comment>
<dbReference type="PANTHER" id="PTHR48098:SF1">
    <property type="entry name" value="DIACYLGLYCEROL ACYLTRANSFERASE_MYCOLYLTRANSFERASE AG85A"/>
    <property type="match status" value="1"/>
</dbReference>
<dbReference type="Proteomes" id="UP001501218">
    <property type="component" value="Unassembled WGS sequence"/>
</dbReference>
<dbReference type="PANTHER" id="PTHR48098">
    <property type="entry name" value="ENTEROCHELIN ESTERASE-RELATED"/>
    <property type="match status" value="1"/>
</dbReference>
<reference evidence="10" key="1">
    <citation type="journal article" date="2019" name="Int. J. Syst. Evol. Microbiol.">
        <title>The Global Catalogue of Microorganisms (GCM) 10K type strain sequencing project: providing services to taxonomists for standard genome sequencing and annotation.</title>
        <authorList>
            <consortium name="The Broad Institute Genomics Platform"/>
            <consortium name="The Broad Institute Genome Sequencing Center for Infectious Disease"/>
            <person name="Wu L."/>
            <person name="Ma J."/>
        </authorList>
    </citation>
    <scope>NUCLEOTIDE SEQUENCE [LARGE SCALE GENOMIC DNA]</scope>
    <source>
        <strain evidence="10">JCM 16221</strain>
    </source>
</reference>
<evidence type="ECO:0000256" key="2">
    <source>
        <dbReference type="ARBA" id="ARBA00005874"/>
    </source>
</evidence>
<dbReference type="PROSITE" id="PS51318">
    <property type="entry name" value="TAT"/>
    <property type="match status" value="1"/>
</dbReference>
<evidence type="ECO:0000313" key="9">
    <source>
        <dbReference type="EMBL" id="GAA2354725.1"/>
    </source>
</evidence>
<dbReference type="GO" id="GO:0016787">
    <property type="term" value="F:hydrolase activity"/>
    <property type="evidence" value="ECO:0007669"/>
    <property type="project" value="UniProtKB-KW"/>
</dbReference>
<evidence type="ECO:0000256" key="4">
    <source>
        <dbReference type="ARBA" id="ARBA00013244"/>
    </source>
</evidence>
<evidence type="ECO:0000256" key="3">
    <source>
        <dbReference type="ARBA" id="ARBA00012820"/>
    </source>
</evidence>
<evidence type="ECO:0000256" key="8">
    <source>
        <dbReference type="ARBA" id="ARBA00048109"/>
    </source>
</evidence>
<keyword evidence="9" id="KW-0378">Hydrolase</keyword>
<keyword evidence="6" id="KW-0012">Acyltransferase</keyword>
<dbReference type="Gene3D" id="3.40.50.1820">
    <property type="entry name" value="alpha/beta hydrolase"/>
    <property type="match status" value="1"/>
</dbReference>
<accession>A0ABP5TKA1</accession>
<dbReference type="InterPro" id="IPR050583">
    <property type="entry name" value="Mycobacterial_A85_antigen"/>
</dbReference>
<name>A0ABP5TKA1_9PSEU</name>
<dbReference type="RefSeq" id="WP_344133814.1">
    <property type="nucleotide sequence ID" value="NZ_BAAARA010000013.1"/>
</dbReference>
<dbReference type="InterPro" id="IPR000801">
    <property type="entry name" value="Esterase-like"/>
</dbReference>
<comment type="catalytic activity">
    <reaction evidence="1">
        <text>2 alpha,alpha'-trehalose 6-mycolate = alpha,alpha'-trehalose 6,6'-bismycolate + alpha,alpha-trehalose</text>
        <dbReference type="Rhea" id="RHEA:23472"/>
        <dbReference type="ChEBI" id="CHEBI:16551"/>
        <dbReference type="ChEBI" id="CHEBI:18195"/>
        <dbReference type="ChEBI" id="CHEBI:18234"/>
        <dbReference type="EC" id="2.3.1.122"/>
    </reaction>
</comment>
<dbReference type="SUPFAM" id="SSF53474">
    <property type="entry name" value="alpha/beta-Hydrolases"/>
    <property type="match status" value="1"/>
</dbReference>
<evidence type="ECO:0000256" key="6">
    <source>
        <dbReference type="ARBA" id="ARBA00023315"/>
    </source>
</evidence>
<comment type="caution">
    <text evidence="9">The sequence shown here is derived from an EMBL/GenBank/DDBJ whole genome shotgun (WGS) entry which is preliminary data.</text>
</comment>
<dbReference type="InterPro" id="IPR006311">
    <property type="entry name" value="TAT_signal"/>
</dbReference>
<dbReference type="EMBL" id="BAAARA010000013">
    <property type="protein sequence ID" value="GAA2354725.1"/>
    <property type="molecule type" value="Genomic_DNA"/>
</dbReference>
<organism evidence="9 10">
    <name type="scientific">Saccharopolyspora halophila</name>
    <dbReference type="NCBI Taxonomy" id="405551"/>
    <lineage>
        <taxon>Bacteria</taxon>
        <taxon>Bacillati</taxon>
        <taxon>Actinomycetota</taxon>
        <taxon>Actinomycetes</taxon>
        <taxon>Pseudonocardiales</taxon>
        <taxon>Pseudonocardiaceae</taxon>
        <taxon>Saccharopolyspora</taxon>
    </lineage>
</organism>
<evidence type="ECO:0000313" key="10">
    <source>
        <dbReference type="Proteomes" id="UP001501218"/>
    </source>
</evidence>
<proteinExistence type="inferred from homology"/>
<keyword evidence="5" id="KW-0808">Transferase</keyword>